<name>A0ABQ2QWH8_9ACTN</name>
<protein>
    <submittedName>
        <fullName evidence="2">Uncharacterized protein</fullName>
    </submittedName>
</protein>
<evidence type="ECO:0000313" key="3">
    <source>
        <dbReference type="Proteomes" id="UP000611554"/>
    </source>
</evidence>
<accession>A0ABQ2QWH8</accession>
<evidence type="ECO:0000256" key="1">
    <source>
        <dbReference type="SAM" id="MobiDB-lite"/>
    </source>
</evidence>
<feature type="region of interest" description="Disordered" evidence="1">
    <location>
        <begin position="1"/>
        <end position="29"/>
    </location>
</feature>
<sequence>MTARPEAAPEPTAKQATGAALPNDETTNRSVTIMTATRRTDQQGVHVVLPQGPPALNARAARELLEILLEAHAELRGGAVPDVA</sequence>
<dbReference type="EMBL" id="BMQJ01000006">
    <property type="protein sequence ID" value="GGP97444.1"/>
    <property type="molecule type" value="Genomic_DNA"/>
</dbReference>
<dbReference type="Proteomes" id="UP000611554">
    <property type="component" value="Unassembled WGS sequence"/>
</dbReference>
<comment type="caution">
    <text evidence="2">The sequence shown here is derived from an EMBL/GenBank/DDBJ whole genome shotgun (WGS) entry which is preliminary data.</text>
</comment>
<evidence type="ECO:0000313" key="2">
    <source>
        <dbReference type="EMBL" id="GGP97444.1"/>
    </source>
</evidence>
<proteinExistence type="predicted"/>
<feature type="compositionally biased region" description="Low complexity" evidence="1">
    <location>
        <begin position="1"/>
        <end position="13"/>
    </location>
</feature>
<gene>
    <name evidence="2" type="ORF">GCM10010140_29380</name>
</gene>
<organism evidence="2 3">
    <name type="scientific">Streptosporangium pseudovulgare</name>
    <dbReference type="NCBI Taxonomy" id="35765"/>
    <lineage>
        <taxon>Bacteria</taxon>
        <taxon>Bacillati</taxon>
        <taxon>Actinomycetota</taxon>
        <taxon>Actinomycetes</taxon>
        <taxon>Streptosporangiales</taxon>
        <taxon>Streptosporangiaceae</taxon>
        <taxon>Streptosporangium</taxon>
    </lineage>
</organism>
<reference evidence="3" key="1">
    <citation type="journal article" date="2019" name="Int. J. Syst. Evol. Microbiol.">
        <title>The Global Catalogue of Microorganisms (GCM) 10K type strain sequencing project: providing services to taxonomists for standard genome sequencing and annotation.</title>
        <authorList>
            <consortium name="The Broad Institute Genomics Platform"/>
            <consortium name="The Broad Institute Genome Sequencing Center for Infectious Disease"/>
            <person name="Wu L."/>
            <person name="Ma J."/>
        </authorList>
    </citation>
    <scope>NUCLEOTIDE SEQUENCE [LARGE SCALE GENOMIC DNA]</scope>
    <source>
        <strain evidence="3">JCM 3115</strain>
    </source>
</reference>
<keyword evidence="3" id="KW-1185">Reference proteome</keyword>